<evidence type="ECO:0000313" key="7">
    <source>
        <dbReference type="EMBL" id="KAK2151180.1"/>
    </source>
</evidence>
<dbReference type="CDD" id="cd00033">
    <property type="entry name" value="CCP"/>
    <property type="match status" value="2"/>
</dbReference>
<dbReference type="PANTHER" id="PTHR19325">
    <property type="entry name" value="COMPLEMENT COMPONENT-RELATED SUSHI DOMAIN-CONTAINING"/>
    <property type="match status" value="1"/>
</dbReference>
<dbReference type="InterPro" id="IPR050350">
    <property type="entry name" value="Compl-Cell_Adhes-Reg"/>
</dbReference>
<organism evidence="7 8">
    <name type="scientific">Paralvinella palmiformis</name>
    <dbReference type="NCBI Taxonomy" id="53620"/>
    <lineage>
        <taxon>Eukaryota</taxon>
        <taxon>Metazoa</taxon>
        <taxon>Spiralia</taxon>
        <taxon>Lophotrochozoa</taxon>
        <taxon>Annelida</taxon>
        <taxon>Polychaeta</taxon>
        <taxon>Sedentaria</taxon>
        <taxon>Canalipalpata</taxon>
        <taxon>Terebellida</taxon>
        <taxon>Terebelliformia</taxon>
        <taxon>Alvinellidae</taxon>
        <taxon>Paralvinella</taxon>
    </lineage>
</organism>
<keyword evidence="4" id="KW-0325">Glycoprotein</keyword>
<gene>
    <name evidence="7" type="ORF">LSH36_373g02024</name>
</gene>
<name>A0AAD9MZH4_9ANNE</name>
<proteinExistence type="predicted"/>
<sequence length="194" mass="21358">MSGSSTDQVVLCQNNWFFVRKTGCLSKRGIICGDPGEVPYASRLLTGIRYESTVHYTCLEGFVHRPDSSPMNRTCEASGNWSGTPTVCQGSFCGKPNEPTNATRIPNDPTYRYPETVKYECDPGFSPNYTGDGVSEIACTKEGTWDFTPIKCSAIICLDDNQAVNAIVPQTNTYYGQNRVYQCKPGFKINDGSL</sequence>
<feature type="domain" description="Sushi" evidence="6">
    <location>
        <begin position="91"/>
        <end position="154"/>
    </location>
</feature>
<dbReference type="EMBL" id="JAODUP010000373">
    <property type="protein sequence ID" value="KAK2151180.1"/>
    <property type="molecule type" value="Genomic_DNA"/>
</dbReference>
<dbReference type="SUPFAM" id="SSF57535">
    <property type="entry name" value="Complement control module/SCR domain"/>
    <property type="match status" value="2"/>
</dbReference>
<evidence type="ECO:0000256" key="1">
    <source>
        <dbReference type="ARBA" id="ARBA00022659"/>
    </source>
</evidence>
<dbReference type="PROSITE" id="PS50923">
    <property type="entry name" value="SUSHI"/>
    <property type="match status" value="2"/>
</dbReference>
<dbReference type="PANTHER" id="PTHR19325:SF575">
    <property type="entry name" value="LOCOMOTION-RELATED PROTEIN HIKARU GENKI"/>
    <property type="match status" value="1"/>
</dbReference>
<dbReference type="Pfam" id="PF00084">
    <property type="entry name" value="Sushi"/>
    <property type="match status" value="2"/>
</dbReference>
<feature type="domain" description="Sushi" evidence="6">
    <location>
        <begin position="30"/>
        <end position="90"/>
    </location>
</feature>
<keyword evidence="2" id="KW-0677">Repeat</keyword>
<reference evidence="7" key="1">
    <citation type="journal article" date="2023" name="Mol. Biol. Evol.">
        <title>Third-Generation Sequencing Reveals the Adaptive Role of the Epigenome in Three Deep-Sea Polychaetes.</title>
        <authorList>
            <person name="Perez M."/>
            <person name="Aroh O."/>
            <person name="Sun Y."/>
            <person name="Lan Y."/>
            <person name="Juniper S.K."/>
            <person name="Young C.R."/>
            <person name="Angers B."/>
            <person name="Qian P.Y."/>
        </authorList>
    </citation>
    <scope>NUCLEOTIDE SEQUENCE</scope>
    <source>
        <strain evidence="7">P08H-3</strain>
    </source>
</reference>
<evidence type="ECO:0000313" key="8">
    <source>
        <dbReference type="Proteomes" id="UP001208570"/>
    </source>
</evidence>
<evidence type="ECO:0000256" key="3">
    <source>
        <dbReference type="ARBA" id="ARBA00023157"/>
    </source>
</evidence>
<evidence type="ECO:0000256" key="5">
    <source>
        <dbReference type="PROSITE-ProRule" id="PRU00302"/>
    </source>
</evidence>
<keyword evidence="8" id="KW-1185">Reference proteome</keyword>
<comment type="caution">
    <text evidence="5">Lacks conserved residue(s) required for the propagation of feature annotation.</text>
</comment>
<evidence type="ECO:0000259" key="6">
    <source>
        <dbReference type="PROSITE" id="PS50923"/>
    </source>
</evidence>
<dbReference type="InterPro" id="IPR000436">
    <property type="entry name" value="Sushi_SCR_CCP_dom"/>
</dbReference>
<accession>A0AAD9MZH4</accession>
<evidence type="ECO:0000256" key="2">
    <source>
        <dbReference type="ARBA" id="ARBA00022737"/>
    </source>
</evidence>
<protein>
    <recommendedName>
        <fullName evidence="6">Sushi domain-containing protein</fullName>
    </recommendedName>
</protein>
<keyword evidence="3 5" id="KW-1015">Disulfide bond</keyword>
<dbReference type="AlphaFoldDB" id="A0AAD9MZH4"/>
<dbReference type="Proteomes" id="UP001208570">
    <property type="component" value="Unassembled WGS sequence"/>
</dbReference>
<comment type="caution">
    <text evidence="7">The sequence shown here is derived from an EMBL/GenBank/DDBJ whole genome shotgun (WGS) entry which is preliminary data.</text>
</comment>
<evidence type="ECO:0000256" key="4">
    <source>
        <dbReference type="ARBA" id="ARBA00023180"/>
    </source>
</evidence>
<dbReference type="Gene3D" id="2.10.70.10">
    <property type="entry name" value="Complement Module, domain 1"/>
    <property type="match status" value="2"/>
</dbReference>
<feature type="non-terminal residue" evidence="7">
    <location>
        <position position="1"/>
    </location>
</feature>
<feature type="disulfide bond" evidence="5">
    <location>
        <begin position="32"/>
        <end position="75"/>
    </location>
</feature>
<dbReference type="InterPro" id="IPR035976">
    <property type="entry name" value="Sushi/SCR/CCP_sf"/>
</dbReference>
<keyword evidence="1 5" id="KW-0768">Sushi</keyword>
<dbReference type="SMART" id="SM00032">
    <property type="entry name" value="CCP"/>
    <property type="match status" value="2"/>
</dbReference>